<dbReference type="FunFam" id="3.75.10.10:FF:000001">
    <property type="entry name" value="Eukaryotic translation initiation factor 6"/>
    <property type="match status" value="1"/>
</dbReference>
<feature type="compositionally biased region" description="Acidic residues" evidence="13">
    <location>
        <begin position="1008"/>
        <end position="1039"/>
    </location>
</feature>
<feature type="compositionally biased region" description="Polar residues" evidence="13">
    <location>
        <begin position="959"/>
        <end position="973"/>
    </location>
</feature>
<feature type="compositionally biased region" description="Low complexity" evidence="13">
    <location>
        <begin position="719"/>
        <end position="731"/>
    </location>
</feature>
<feature type="transmembrane region" description="Helical" evidence="14">
    <location>
        <begin position="1960"/>
        <end position="1981"/>
    </location>
</feature>
<feature type="compositionally biased region" description="Polar residues" evidence="13">
    <location>
        <begin position="1161"/>
        <end position="1175"/>
    </location>
</feature>
<comment type="subunit">
    <text evidence="12">Monomer. Associates with the 60S ribosomal subunit.</text>
</comment>
<feature type="region of interest" description="Disordered" evidence="13">
    <location>
        <begin position="635"/>
        <end position="752"/>
    </location>
</feature>
<dbReference type="PROSITE" id="PS50290">
    <property type="entry name" value="PI3_4_KINASE_3"/>
    <property type="match status" value="1"/>
</dbReference>
<feature type="region of interest" description="Disordered" evidence="13">
    <location>
        <begin position="1"/>
        <end position="58"/>
    </location>
</feature>
<dbReference type="GO" id="GO:0007030">
    <property type="term" value="P:Golgi organization"/>
    <property type="evidence" value="ECO:0007669"/>
    <property type="project" value="TreeGrafter"/>
</dbReference>
<dbReference type="Pfam" id="PF01912">
    <property type="entry name" value="eIF-6"/>
    <property type="match status" value="1"/>
</dbReference>
<dbReference type="GO" id="GO:0046854">
    <property type="term" value="P:phosphatidylinositol phosphate biosynthetic process"/>
    <property type="evidence" value="ECO:0007669"/>
    <property type="project" value="TreeGrafter"/>
</dbReference>
<dbReference type="GO" id="GO:0042273">
    <property type="term" value="P:ribosomal large subunit biogenesis"/>
    <property type="evidence" value="ECO:0007669"/>
    <property type="project" value="UniProtKB-UniRule"/>
</dbReference>
<evidence type="ECO:0000256" key="1">
    <source>
        <dbReference type="ARBA" id="ARBA00004236"/>
    </source>
</evidence>
<organism evidence="16 17">
    <name type="scientific">Mortierella alpina</name>
    <name type="common">Oleaginous fungus</name>
    <name type="synonym">Mortierella renispora</name>
    <dbReference type="NCBI Taxonomy" id="64518"/>
    <lineage>
        <taxon>Eukaryota</taxon>
        <taxon>Fungi</taxon>
        <taxon>Fungi incertae sedis</taxon>
        <taxon>Mucoromycota</taxon>
        <taxon>Mortierellomycotina</taxon>
        <taxon>Mortierellomycetes</taxon>
        <taxon>Mortierellales</taxon>
        <taxon>Mortierellaceae</taxon>
        <taxon>Mortierella</taxon>
    </lineage>
</organism>
<feature type="compositionally biased region" description="Gly residues" evidence="13">
    <location>
        <begin position="261"/>
        <end position="287"/>
    </location>
</feature>
<comment type="subcellular location">
    <subcellularLocation>
        <location evidence="1">Cell membrane</location>
    </subcellularLocation>
    <subcellularLocation>
        <location evidence="12">Cytoplasm</location>
    </subcellularLocation>
    <subcellularLocation>
        <location evidence="12">Nucleus</location>
        <location evidence="12">Nucleolus</location>
    </subcellularLocation>
    <text evidence="12">Shuttles between cytoplasm and nucleus/nucleolus.</text>
</comment>
<dbReference type="SMART" id="SM00654">
    <property type="entry name" value="eIF6"/>
    <property type="match status" value="1"/>
</dbReference>
<dbReference type="GO" id="GO:0003743">
    <property type="term" value="F:translation initiation factor activity"/>
    <property type="evidence" value="ECO:0007669"/>
    <property type="project" value="UniProtKB-UniRule"/>
</dbReference>
<evidence type="ECO:0000256" key="14">
    <source>
        <dbReference type="SAM" id="Phobius"/>
    </source>
</evidence>
<dbReference type="GO" id="GO:0042256">
    <property type="term" value="P:cytosolic ribosome assembly"/>
    <property type="evidence" value="ECO:0007669"/>
    <property type="project" value="UniProtKB-UniRule"/>
</dbReference>
<keyword evidence="9 12" id="KW-0648">Protein biosynthesis</keyword>
<keyword evidence="5" id="KW-0808">Transferase</keyword>
<feature type="compositionally biased region" description="Pro residues" evidence="13">
    <location>
        <begin position="24"/>
        <end position="34"/>
    </location>
</feature>
<feature type="compositionally biased region" description="Low complexity" evidence="13">
    <location>
        <begin position="1122"/>
        <end position="1137"/>
    </location>
</feature>
<dbReference type="GO" id="GO:0005886">
    <property type="term" value="C:plasma membrane"/>
    <property type="evidence" value="ECO:0007669"/>
    <property type="project" value="UniProtKB-SubCell"/>
</dbReference>
<feature type="compositionally biased region" description="Low complexity" evidence="13">
    <location>
        <begin position="2385"/>
        <end position="2402"/>
    </location>
</feature>
<evidence type="ECO:0000256" key="3">
    <source>
        <dbReference type="ARBA" id="ARBA00022490"/>
    </source>
</evidence>
<dbReference type="NCBIfam" id="TIGR00323">
    <property type="entry name" value="eIF-6"/>
    <property type="match status" value="1"/>
</dbReference>
<dbReference type="PANTHER" id="PTHR12865">
    <property type="entry name" value="PHOSPHATIDYLINOSITOL 4-KINASE TYPE-II"/>
    <property type="match status" value="1"/>
</dbReference>
<dbReference type="EMBL" id="JAIFTL010000363">
    <property type="protein sequence ID" value="KAG9319867.1"/>
    <property type="molecule type" value="Genomic_DNA"/>
</dbReference>
<feature type="compositionally biased region" description="Basic residues" evidence="13">
    <location>
        <begin position="297"/>
        <end position="309"/>
    </location>
</feature>
<feature type="region of interest" description="Disordered" evidence="13">
    <location>
        <begin position="1782"/>
        <end position="1922"/>
    </location>
</feature>
<feature type="compositionally biased region" description="Polar residues" evidence="13">
    <location>
        <begin position="235"/>
        <end position="244"/>
    </location>
</feature>
<feature type="modified residue" description="Phosphoserine; by CK1" evidence="12">
    <location>
        <position position="1715"/>
    </location>
</feature>
<feature type="region of interest" description="Disordered" evidence="13">
    <location>
        <begin position="2052"/>
        <end position="2118"/>
    </location>
</feature>
<dbReference type="GO" id="GO:0005730">
    <property type="term" value="C:nucleolus"/>
    <property type="evidence" value="ECO:0007669"/>
    <property type="project" value="UniProtKB-SubCell"/>
</dbReference>
<feature type="compositionally biased region" description="Polar residues" evidence="13">
    <location>
        <begin position="1054"/>
        <end position="1069"/>
    </location>
</feature>
<feature type="transmembrane region" description="Helical" evidence="14">
    <location>
        <begin position="1348"/>
        <end position="1369"/>
    </location>
</feature>
<evidence type="ECO:0000256" key="5">
    <source>
        <dbReference type="ARBA" id="ARBA00022679"/>
    </source>
</evidence>
<dbReference type="GO" id="GO:0005768">
    <property type="term" value="C:endosome"/>
    <property type="evidence" value="ECO:0007669"/>
    <property type="project" value="TreeGrafter"/>
</dbReference>
<feature type="region of interest" description="Disordered" evidence="13">
    <location>
        <begin position="2379"/>
        <end position="2471"/>
    </location>
</feature>
<evidence type="ECO:0000256" key="6">
    <source>
        <dbReference type="ARBA" id="ARBA00022741"/>
    </source>
</evidence>
<feature type="region of interest" description="Disordered" evidence="13">
    <location>
        <begin position="1248"/>
        <end position="1345"/>
    </location>
</feature>
<feature type="compositionally biased region" description="Polar residues" evidence="13">
    <location>
        <begin position="1889"/>
        <end position="1901"/>
    </location>
</feature>
<dbReference type="GO" id="GO:0005524">
    <property type="term" value="F:ATP binding"/>
    <property type="evidence" value="ECO:0007669"/>
    <property type="project" value="UniProtKB-KW"/>
</dbReference>
<reference evidence="16" key="1">
    <citation type="submission" date="2021-07" db="EMBL/GenBank/DDBJ databases">
        <title>Draft genome of Mortierella alpina, strain LL118, isolated from an aspen leaf litter sample.</title>
        <authorList>
            <person name="Yang S."/>
            <person name="Vinatzer B.A."/>
        </authorList>
    </citation>
    <scope>NUCLEOTIDE SEQUENCE</scope>
    <source>
        <strain evidence="16">LL118</strain>
    </source>
</reference>
<keyword evidence="14" id="KW-1133">Transmembrane helix</keyword>
<evidence type="ECO:0000256" key="9">
    <source>
        <dbReference type="ARBA" id="ARBA00022917"/>
    </source>
</evidence>
<dbReference type="PANTHER" id="PTHR12865:SF1">
    <property type="entry name" value="PHOSPHATIDYLINOSITOL 4-KINASE TYPE 2"/>
    <property type="match status" value="1"/>
</dbReference>
<evidence type="ECO:0000313" key="16">
    <source>
        <dbReference type="EMBL" id="KAG9319867.1"/>
    </source>
</evidence>
<feature type="compositionally biased region" description="Basic and acidic residues" evidence="13">
    <location>
        <begin position="198"/>
        <end position="209"/>
    </location>
</feature>
<feature type="compositionally biased region" description="Basic and acidic residues" evidence="13">
    <location>
        <begin position="2426"/>
        <end position="2456"/>
    </location>
</feature>
<dbReference type="InterPro" id="IPR039756">
    <property type="entry name" value="Lsb6/PI4K2"/>
</dbReference>
<keyword evidence="6" id="KW-0547">Nucleotide-binding</keyword>
<keyword evidence="14" id="KW-0812">Transmembrane</keyword>
<dbReference type="SUPFAM" id="SSF55909">
    <property type="entry name" value="Pentein"/>
    <property type="match status" value="1"/>
</dbReference>
<feature type="compositionally biased region" description="Basic residues" evidence="13">
    <location>
        <begin position="1095"/>
        <end position="1107"/>
    </location>
</feature>
<feature type="compositionally biased region" description="Polar residues" evidence="13">
    <location>
        <begin position="1319"/>
        <end position="1335"/>
    </location>
</feature>
<accession>A0A9P8CUK1</accession>
<feature type="region of interest" description="Disordered" evidence="13">
    <location>
        <begin position="888"/>
        <end position="915"/>
    </location>
</feature>
<feature type="compositionally biased region" description="Basic residues" evidence="13">
    <location>
        <begin position="2054"/>
        <end position="2064"/>
    </location>
</feature>
<name>A0A9P8CUK1_MORAP</name>
<dbReference type="GO" id="GO:0000329">
    <property type="term" value="C:fungal-type vacuole membrane"/>
    <property type="evidence" value="ECO:0007669"/>
    <property type="project" value="TreeGrafter"/>
</dbReference>
<evidence type="ECO:0000313" key="17">
    <source>
        <dbReference type="Proteomes" id="UP000717515"/>
    </source>
</evidence>
<evidence type="ECO:0000256" key="8">
    <source>
        <dbReference type="ARBA" id="ARBA00022840"/>
    </source>
</evidence>
<feature type="region of interest" description="Disordered" evidence="13">
    <location>
        <begin position="232"/>
        <end position="318"/>
    </location>
</feature>
<feature type="compositionally biased region" description="Low complexity" evidence="13">
    <location>
        <begin position="666"/>
        <end position="678"/>
    </location>
</feature>
<feature type="compositionally biased region" description="Basic and acidic residues" evidence="13">
    <location>
        <begin position="1176"/>
        <end position="1191"/>
    </location>
</feature>
<keyword evidence="3 12" id="KW-0963">Cytoplasm</keyword>
<feature type="domain" description="PI3K/PI4K catalytic" evidence="15">
    <location>
        <begin position="375"/>
        <end position="877"/>
    </location>
</feature>
<dbReference type="CDD" id="cd00527">
    <property type="entry name" value="IF6"/>
    <property type="match status" value="1"/>
</dbReference>
<keyword evidence="12" id="KW-0690">Ribosome biogenesis</keyword>
<feature type="compositionally biased region" description="Polar residues" evidence="13">
    <location>
        <begin position="1296"/>
        <end position="1311"/>
    </location>
</feature>
<keyword evidence="11 12" id="KW-0539">Nucleus</keyword>
<keyword evidence="10 14" id="KW-0472">Membrane</keyword>
<evidence type="ECO:0000256" key="7">
    <source>
        <dbReference type="ARBA" id="ARBA00022777"/>
    </source>
</evidence>
<comment type="similarity">
    <text evidence="12">Belongs to the eIF-6 family.</text>
</comment>
<evidence type="ECO:0000256" key="10">
    <source>
        <dbReference type="ARBA" id="ARBA00023136"/>
    </source>
</evidence>
<dbReference type="Proteomes" id="UP000717515">
    <property type="component" value="Unassembled WGS sequence"/>
</dbReference>
<comment type="PTM">
    <text evidence="12">Phosphorylation at Ser-1714 and Ser-1715 promotes nuclear export.</text>
</comment>
<dbReference type="GO" id="GO:0005802">
    <property type="term" value="C:trans-Golgi network"/>
    <property type="evidence" value="ECO:0007669"/>
    <property type="project" value="TreeGrafter"/>
</dbReference>
<feature type="compositionally biased region" description="Low complexity" evidence="13">
    <location>
        <begin position="1257"/>
        <end position="1266"/>
    </location>
</feature>
<evidence type="ECO:0000256" key="4">
    <source>
        <dbReference type="ARBA" id="ARBA00022540"/>
    </source>
</evidence>
<feature type="compositionally biased region" description="Polar residues" evidence="13">
    <location>
        <begin position="640"/>
        <end position="651"/>
    </location>
</feature>
<feature type="compositionally biased region" description="Basic and acidic residues" evidence="13">
    <location>
        <begin position="37"/>
        <end position="48"/>
    </location>
</feature>
<feature type="compositionally biased region" description="Low complexity" evidence="13">
    <location>
        <begin position="1274"/>
        <end position="1283"/>
    </location>
</feature>
<dbReference type="HAMAP" id="MF_00032">
    <property type="entry name" value="eIF_6"/>
    <property type="match status" value="1"/>
</dbReference>
<keyword evidence="7" id="KW-0418">Kinase</keyword>
<evidence type="ECO:0000256" key="2">
    <source>
        <dbReference type="ARBA" id="ARBA00022475"/>
    </source>
</evidence>
<dbReference type="Pfam" id="PF00454">
    <property type="entry name" value="PI3_PI4_kinase"/>
    <property type="match status" value="1"/>
</dbReference>
<feature type="compositionally biased region" description="Polar residues" evidence="13">
    <location>
        <begin position="1789"/>
        <end position="1802"/>
    </location>
</feature>
<feature type="modified residue" description="Phosphoserine; by CK1" evidence="12">
    <location>
        <position position="1714"/>
    </location>
</feature>
<feature type="compositionally biased region" description="Polar residues" evidence="13">
    <location>
        <begin position="1836"/>
        <end position="1881"/>
    </location>
</feature>
<gene>
    <name evidence="12" type="primary">TIF6</name>
    <name evidence="16" type="ORF">KVV02_006940</name>
</gene>
<comment type="function">
    <text evidence="12">Binds to the 60S ribosomal subunit and prevents its association with the 40S ribosomal subunit to form the 80S initiation complex in the cytoplasm. Is also involved in ribosome biogenesis. Associates with pre-60S subunits in the nucleus and is involved in its nuclear export.</text>
</comment>
<keyword evidence="4 12" id="KW-0396">Initiation factor</keyword>
<feature type="compositionally biased region" description="Low complexity" evidence="13">
    <location>
        <begin position="2409"/>
        <end position="2421"/>
    </location>
</feature>
<dbReference type="Gene3D" id="3.75.10.10">
    <property type="entry name" value="L-arginine/glycine Amidinotransferase, Chain A"/>
    <property type="match status" value="1"/>
</dbReference>
<feature type="compositionally biased region" description="Acidic residues" evidence="13">
    <location>
        <begin position="2098"/>
        <end position="2117"/>
    </location>
</feature>
<dbReference type="InterPro" id="IPR000403">
    <property type="entry name" value="PI3/4_kinase_cat_dom"/>
</dbReference>
<feature type="compositionally biased region" description="Low complexity" evidence="13">
    <location>
        <begin position="1902"/>
        <end position="1916"/>
    </location>
</feature>
<dbReference type="GO" id="GO:0007032">
    <property type="term" value="P:endosome organization"/>
    <property type="evidence" value="ECO:0007669"/>
    <property type="project" value="TreeGrafter"/>
</dbReference>
<feature type="region of interest" description="Disordered" evidence="13">
    <location>
        <begin position="168"/>
        <end position="209"/>
    </location>
</feature>
<keyword evidence="8" id="KW-0067">ATP-binding</keyword>
<feature type="region of interest" description="Disordered" evidence="13">
    <location>
        <begin position="1086"/>
        <end position="1220"/>
    </location>
</feature>
<feature type="region of interest" description="Disordered" evidence="13">
    <location>
        <begin position="1007"/>
        <end position="1072"/>
    </location>
</feature>
<sequence length="2471" mass="267148">MPNRKGYVPLGQDECEGDMHPHQHCPPHPDPQAPPQHQEEASVHEHPPNTHGHAHRAQDVDHRHLAVTLGQGLEANTAATSSDLARPLAHTTVSAPAAVPSASTATASSSFQFPGFGTKHRSLLGLKDTGDNTSYERLVNSKSLGSGLMGNDRRTLFRNNDSSLSAASSDLAHIRPKQHPHTTLDGPRGIQKSQRQQVLREIRPDPHNLPEELLREQARGGAAMDAIMTGGNMMQHENSGNATAERSADYGHGSDPASPVPGGGNGGERGTLLGSGDGLGLGIGLGGKANTPSQSRWSHRPRLGRRQRRVPSSGLGRENDQRVIQSSVFKPVLMSVDGGQPVTPAPALTPDHAEPMTSERLVGIVNSVKDAINSGIQPLRIAQGSSGSYFCRNMDNKIVGVFKPKNEEPYGQLNPKWAKWIHRNLFPCCFGRSCLIPNLGYISESATSLVDRRLKLNIVPSTEVVWLSSPAFHYDYLDRRAAKLQKGAKPLPDKVGSFQLFLNGFKDANLFMRDHPWPVEPATLPGGTGSADASASAKGKYYSSWRRTTAESVHSNQQDTDGSSLYGSIAGSTHGGLAAGTRAERAGFSWTPALQQQFREQFEKMIILDYLIRNTDRGLDNWMIRFCEKEGISIVAGPPSGTQRGNLQPHQQHAKRNSRVDDLLGLDRGSGSSSSSLREGVRQGSGGTLVTPPGTPPGPDTVQTQSGLGNTQDRGSHEQSGAQQGQSRSGSPTAPPTLETDGGEATSGRPITMDSYYGPNHVHVAAIDNGLAFPFKHPDSWRSYPYGWLFLPRPLISQPFTKATRDHFLPLLSSPVWWRETIADLRRLFSIDSDFDQGMFDKQMAVMKGQGWNIVETLKNLDHGPIDLCRRVAVVVWDEEVTLDVGVNLSPSAPDHEQRSAQGMGREQSYTSTQPKAMTMDAARTSYSNYGSMMTVGDRLSTTKTLSASSTAIGEGTPFFSSSKDSHAQSTKGSMPHVSINMDGGEDEDPVKDPKFKYDSFRQVVSDGEYDVHDDDDEDDDAFSFEEDYNDDYDDDGDDNVASTEGDRSPGHGTRNNNVSGTSQVSLSPGSRDKMISIDMALADTIATAPETSRRHQRRQSTGRRQRSYSNGVLSEGQVGVVAASSSETNSPSSTVSQVKNHRRSRTEQDGRIGAIRFDTSVATATSKNPFSSPEDSQRLSVEEPEPERGRSRGFFARGYGAVSSKDGGAPDDDRMSERPKWADRLRRGLSFDGHLLAVGGIGIGAQQSDLQLPGDTTTTTSVAQPSPSPPPASSSSPPVQTTEEPRPTQPPTSEVRPTQTHQNPNPTSATRGRETTAGLPTQGTVSGTTGLPTATPSPPPEKGTGSLATAGIVVGAVVVAAAIGIWIFRKWKLSPSRDFQSKIRGDGDDYQDYPRSYESDTVFLRNLGDQPTEPAPAKSPYNAGATLAADDQYYDASYATADHHNGGAAGYQHDGYGAHAGYDQAGYEHQQGYDSQQQGYDQHGYDNYGHNDYAQSQVGGGYAASQVGGGYAQSQVGGYSQGGGGGGGGYAQSNVGGGYQNHGAQFENNNEIGVFAMLTNSYCLVAVGGSENFYSVFEAELRDVIPVIHTSIAGTRIIGRLCVGNRHGLLVPSTTTDQELQHLRNSLPDTVAIQRLEERLSALGNVIACNDYVALVHPDIDRETEEIIADVLKVEVFRQTIADNVLVGSYCALSNQGGLVHPRTSIQDQDELSSLLQVPLVAGTVNRGSDVIGAGLLVNDWCAFAGLDTTSTELSVIESIFKLQDNGHSAIVEDMRDSLVDSYPPELNSDNNTKHNMSTSYPKDRDAGRRRKKGKERDPPRLTAHSSALEASHAYSETSNSSMGTSTSRAASNSHSFTPSQQSVIHRSSSNGAYPSSQESVYHAEQQLHYSSSHSQTTTDPRSSSSPSYSSSLPPQRAFTSPKSHDLAHHLGRSFQYILSYLWDLVLGTLLILRPIFSFLLALVIILGLLGALTRSLVVVRTEFQARVMCKIPGLSHFLECPPSTSFSSSSSTLSAGLGYYPVPDFADLINKQVAAQELFADSLNALHPDLIKKKKDPTRKGGRQQGFVGRIGKNTRIQYHPHGQRRPGRRDRNEDPQDDGEKDEEHEEEEEEEDPYGLMVLLPKSGGKPLPLLLKQAELATVDLKVLVSHSRLPKERKDLLKEQLEKFHVGAKATSRQMQFLQVEANAYMDVLRIKNVYLIAALDRLEQQQRTTTTTTTTMKDGSVSGGGVENEGLGVIGGIAVLWDRVWDYFTGSYELQTVASEQKLQSLYQTTMEEARTHIRDLIVQAQDLLQRRAQKTAHGEVLSQLWSKLGGNRLQRGLFEENLGLLQDIGVQRKLTVGQIQTALLKLTDFEAEIGVLRERVVHAVVGMSVDGGDGSDEAVTGSGSSSSSSSADSGQEGGGQSSSSSSGSGVGTSTTLRAHIEHIMRVTDRMKERSFLADTMVKNEKADQKPVGSVAGDEGPTSS</sequence>
<comment type="caution">
    <text evidence="16">The sequence shown here is derived from an EMBL/GenBank/DDBJ whole genome shotgun (WGS) entry which is preliminary data.</text>
</comment>
<evidence type="ECO:0000256" key="11">
    <source>
        <dbReference type="ARBA" id="ARBA00023242"/>
    </source>
</evidence>
<dbReference type="InterPro" id="IPR002769">
    <property type="entry name" value="eIF6"/>
</dbReference>
<dbReference type="GO" id="GO:0004430">
    <property type="term" value="F:1-phosphatidylinositol 4-kinase activity"/>
    <property type="evidence" value="ECO:0007669"/>
    <property type="project" value="InterPro"/>
</dbReference>
<proteinExistence type="inferred from homology"/>
<evidence type="ECO:0000256" key="12">
    <source>
        <dbReference type="HAMAP-Rule" id="MF_03132"/>
    </source>
</evidence>
<evidence type="ECO:0000259" key="15">
    <source>
        <dbReference type="PROSITE" id="PS50290"/>
    </source>
</evidence>
<protein>
    <recommendedName>
        <fullName evidence="12">Eukaryotic translation initiation factor 6</fullName>
        <shortName evidence="12">eIF-6</shortName>
    </recommendedName>
</protein>
<dbReference type="GO" id="GO:0000054">
    <property type="term" value="P:ribosomal subunit export from nucleus"/>
    <property type="evidence" value="ECO:0007669"/>
    <property type="project" value="UniProtKB-UniRule"/>
</dbReference>
<dbReference type="GO" id="GO:0043023">
    <property type="term" value="F:ribosomal large subunit binding"/>
    <property type="evidence" value="ECO:0007669"/>
    <property type="project" value="UniProtKB-UniRule"/>
</dbReference>
<dbReference type="Gene3D" id="1.10.1070.20">
    <property type="match status" value="1"/>
</dbReference>
<keyword evidence="12" id="KW-0597">Phosphoprotein</keyword>
<keyword evidence="2" id="KW-1003">Cell membrane</keyword>
<evidence type="ECO:0000256" key="13">
    <source>
        <dbReference type="SAM" id="MobiDB-lite"/>
    </source>
</evidence>
<feature type="region of interest" description="Disordered" evidence="13">
    <location>
        <begin position="952"/>
        <end position="994"/>
    </location>
</feature>